<dbReference type="GO" id="GO:0090471">
    <property type="term" value="F:9,15,9'-tri-cis-zeta-carotene isomerase activity"/>
    <property type="evidence" value="ECO:0007669"/>
    <property type="project" value="TreeGrafter"/>
</dbReference>
<evidence type="ECO:0000256" key="1">
    <source>
        <dbReference type="ARBA" id="ARBA00004141"/>
    </source>
</evidence>
<protein>
    <recommendedName>
        <fullName evidence="6">NnrU domain-containing protein</fullName>
    </recommendedName>
</protein>
<dbReference type="EMBL" id="JANCYU010000049">
    <property type="protein sequence ID" value="KAK4527266.1"/>
    <property type="molecule type" value="Genomic_DNA"/>
</dbReference>
<feature type="transmembrane region" description="Helical" evidence="5">
    <location>
        <begin position="118"/>
        <end position="140"/>
    </location>
</feature>
<dbReference type="InterPro" id="IPR009915">
    <property type="entry name" value="NnrU_dom"/>
</dbReference>
<dbReference type="AlphaFoldDB" id="A0AAV9IJA3"/>
<keyword evidence="2 5" id="KW-0812">Transmembrane</keyword>
<sequence>MLFFVDCACCYHKIAEYIPQRKHCWNRLQVYLPRWSPSSFLSVRKWKPVLIEEPYKARRGYATCLKSVAKSESLQPNWCLYVSATLFTAACLFPLACAQLDTNARFQSVLPWLSDKYISHYNIIALQVLFSSVHSGLAALRSFATKLVGERLYRVGFATFSLPLAAIMIQYFVTHRYDGIILWQIRTLPGIHELVWLLSFLSFYFLYPGTFRLLEIAAIKEPKLRLFGEGIIRVTRHPQLWGQILWCIGHTLWLGSSFSVVTSLCLVSYHFFGAWHGDYRLRLKYGEEWKNAEENTSIVPFVAVFRGKQKLAVSEFLSPAYLVVTIFTLGLYLLHPNMLHLFGHSS</sequence>
<keyword evidence="3 5" id="KW-1133">Transmembrane helix</keyword>
<name>A0AAV9IJA3_9RHOD</name>
<feature type="domain" description="NnrU" evidence="6">
    <location>
        <begin position="123"/>
        <end position="339"/>
    </location>
</feature>
<evidence type="ECO:0000256" key="2">
    <source>
        <dbReference type="ARBA" id="ARBA00022692"/>
    </source>
</evidence>
<feature type="transmembrane region" description="Helical" evidence="5">
    <location>
        <begin position="152"/>
        <end position="174"/>
    </location>
</feature>
<feature type="transmembrane region" description="Helical" evidence="5">
    <location>
        <begin position="316"/>
        <end position="334"/>
    </location>
</feature>
<accession>A0AAV9IJA3</accession>
<dbReference type="GO" id="GO:0016020">
    <property type="term" value="C:membrane"/>
    <property type="evidence" value="ECO:0007669"/>
    <property type="project" value="UniProtKB-SubCell"/>
</dbReference>
<evidence type="ECO:0000259" key="6">
    <source>
        <dbReference type="Pfam" id="PF07298"/>
    </source>
</evidence>
<reference evidence="7 8" key="1">
    <citation type="submission" date="2022-07" db="EMBL/GenBank/DDBJ databases">
        <title>Genome-wide signatures of adaptation to extreme environments.</title>
        <authorList>
            <person name="Cho C.H."/>
            <person name="Yoon H.S."/>
        </authorList>
    </citation>
    <scope>NUCLEOTIDE SEQUENCE [LARGE SCALE GENOMIC DNA]</scope>
    <source>
        <strain evidence="7 8">108.79 E11</strain>
    </source>
</reference>
<dbReference type="Proteomes" id="UP001300502">
    <property type="component" value="Unassembled WGS sequence"/>
</dbReference>
<evidence type="ECO:0000256" key="5">
    <source>
        <dbReference type="SAM" id="Phobius"/>
    </source>
</evidence>
<gene>
    <name evidence="7" type="ORF">GAYE_SCF37G5188</name>
</gene>
<organism evidence="7 8">
    <name type="scientific">Galdieria yellowstonensis</name>
    <dbReference type="NCBI Taxonomy" id="3028027"/>
    <lineage>
        <taxon>Eukaryota</taxon>
        <taxon>Rhodophyta</taxon>
        <taxon>Bangiophyceae</taxon>
        <taxon>Galdieriales</taxon>
        <taxon>Galdieriaceae</taxon>
        <taxon>Galdieria</taxon>
    </lineage>
</organism>
<evidence type="ECO:0000256" key="3">
    <source>
        <dbReference type="ARBA" id="ARBA00022989"/>
    </source>
</evidence>
<evidence type="ECO:0000256" key="4">
    <source>
        <dbReference type="ARBA" id="ARBA00023136"/>
    </source>
</evidence>
<feature type="transmembrane region" description="Helical" evidence="5">
    <location>
        <begin position="78"/>
        <end position="98"/>
    </location>
</feature>
<evidence type="ECO:0000313" key="8">
    <source>
        <dbReference type="Proteomes" id="UP001300502"/>
    </source>
</evidence>
<dbReference type="GO" id="GO:0009507">
    <property type="term" value="C:chloroplast"/>
    <property type="evidence" value="ECO:0007669"/>
    <property type="project" value="TreeGrafter"/>
</dbReference>
<evidence type="ECO:0000313" key="7">
    <source>
        <dbReference type="EMBL" id="KAK4527266.1"/>
    </source>
</evidence>
<keyword evidence="8" id="KW-1185">Reference proteome</keyword>
<dbReference type="Gene3D" id="1.20.120.1630">
    <property type="match status" value="1"/>
</dbReference>
<feature type="transmembrane region" description="Helical" evidence="5">
    <location>
        <begin position="194"/>
        <end position="214"/>
    </location>
</feature>
<proteinExistence type="predicted"/>
<comment type="caution">
    <text evidence="7">The sequence shown here is derived from an EMBL/GenBank/DDBJ whole genome shotgun (WGS) entry which is preliminary data.</text>
</comment>
<dbReference type="PANTHER" id="PTHR35988">
    <property type="entry name" value="15-CIS-ZETA-CAROTENE ISOMERASE, CHLOROPLASTIC"/>
    <property type="match status" value="1"/>
</dbReference>
<dbReference type="PANTHER" id="PTHR35988:SF2">
    <property type="entry name" value="15-CIS-ZETA-CAROTENE ISOMERASE, CHLOROPLASTIC"/>
    <property type="match status" value="1"/>
</dbReference>
<dbReference type="Pfam" id="PF07298">
    <property type="entry name" value="NnrU"/>
    <property type="match status" value="1"/>
</dbReference>
<keyword evidence="4 5" id="KW-0472">Membrane</keyword>
<comment type="subcellular location">
    <subcellularLocation>
        <location evidence="1">Membrane</location>
        <topology evidence="1">Multi-pass membrane protein</topology>
    </subcellularLocation>
</comment>